<keyword evidence="2" id="KW-1133">Transmembrane helix</keyword>
<evidence type="ECO:0000313" key="5">
    <source>
        <dbReference type="EMBL" id="GAA1761915.1"/>
    </source>
</evidence>
<evidence type="ECO:0000259" key="4">
    <source>
        <dbReference type="PROSITE" id="PS51786"/>
    </source>
</evidence>
<keyword evidence="2" id="KW-0812">Transmembrane</keyword>
<comment type="similarity">
    <text evidence="1">Belongs to the peptidase S16 family.</text>
</comment>
<comment type="caution">
    <text evidence="5">The sequence shown here is derived from an EMBL/GenBank/DDBJ whole genome shotgun (WGS) entry which is preliminary data.</text>
</comment>
<protein>
    <recommendedName>
        <fullName evidence="1">endopeptidase La</fullName>
        <ecNumber evidence="1">3.4.21.53</ecNumber>
    </recommendedName>
</protein>
<comment type="catalytic activity">
    <reaction evidence="1">
        <text>Hydrolysis of proteins in presence of ATP.</text>
        <dbReference type="EC" id="3.4.21.53"/>
    </reaction>
</comment>
<dbReference type="Gene3D" id="3.30.230.10">
    <property type="match status" value="1"/>
</dbReference>
<feature type="domain" description="PDZ" evidence="3">
    <location>
        <begin position="124"/>
        <end position="206"/>
    </location>
</feature>
<dbReference type="EMBL" id="BAAAPN010000049">
    <property type="protein sequence ID" value="GAA1761915.1"/>
    <property type="molecule type" value="Genomic_DNA"/>
</dbReference>
<keyword evidence="1" id="KW-0378">Hydrolase</keyword>
<dbReference type="PANTHER" id="PTHR10046">
    <property type="entry name" value="ATP DEPENDENT LON PROTEASE FAMILY MEMBER"/>
    <property type="match status" value="1"/>
</dbReference>
<dbReference type="SMART" id="SM00228">
    <property type="entry name" value="PDZ"/>
    <property type="match status" value="1"/>
</dbReference>
<dbReference type="PROSITE" id="PS51786">
    <property type="entry name" value="LON_PROTEOLYTIC"/>
    <property type="match status" value="1"/>
</dbReference>
<dbReference type="EC" id="3.4.21.53" evidence="1"/>
<dbReference type="Pfam" id="PF13180">
    <property type="entry name" value="PDZ_2"/>
    <property type="match status" value="1"/>
</dbReference>
<evidence type="ECO:0000259" key="3">
    <source>
        <dbReference type="PROSITE" id="PS50106"/>
    </source>
</evidence>
<evidence type="ECO:0000313" key="6">
    <source>
        <dbReference type="Proteomes" id="UP001501475"/>
    </source>
</evidence>
<proteinExistence type="inferred from homology"/>
<dbReference type="Pfam" id="PF05362">
    <property type="entry name" value="Lon_C"/>
    <property type="match status" value="1"/>
</dbReference>
<dbReference type="InterPro" id="IPR008269">
    <property type="entry name" value="Lon_proteolytic"/>
</dbReference>
<name>A0ABN2KRZ5_9MICO</name>
<feature type="active site" evidence="1">
    <location>
        <position position="249"/>
    </location>
</feature>
<feature type="domain" description="Lon proteolytic" evidence="4">
    <location>
        <begin position="241"/>
        <end position="342"/>
    </location>
</feature>
<dbReference type="SUPFAM" id="SSF54211">
    <property type="entry name" value="Ribosomal protein S5 domain 2-like"/>
    <property type="match status" value="1"/>
</dbReference>
<gene>
    <name evidence="5" type="ORF">GCM10009810_21600</name>
</gene>
<dbReference type="InterPro" id="IPR014721">
    <property type="entry name" value="Ribsml_uS5_D2-typ_fold_subgr"/>
</dbReference>
<dbReference type="SUPFAM" id="SSF50156">
    <property type="entry name" value="PDZ domain-like"/>
    <property type="match status" value="1"/>
</dbReference>
<organism evidence="5 6">
    <name type="scientific">Nostocoides vanveenii</name>
    <dbReference type="NCBI Taxonomy" id="330835"/>
    <lineage>
        <taxon>Bacteria</taxon>
        <taxon>Bacillati</taxon>
        <taxon>Actinomycetota</taxon>
        <taxon>Actinomycetes</taxon>
        <taxon>Micrococcales</taxon>
        <taxon>Intrasporangiaceae</taxon>
        <taxon>Nostocoides</taxon>
    </lineage>
</organism>
<dbReference type="InterPro" id="IPR020568">
    <property type="entry name" value="Ribosomal_Su5_D2-typ_SF"/>
</dbReference>
<keyword evidence="6" id="KW-1185">Reference proteome</keyword>
<dbReference type="Proteomes" id="UP001501475">
    <property type="component" value="Unassembled WGS sequence"/>
</dbReference>
<evidence type="ECO:0000256" key="1">
    <source>
        <dbReference type="PROSITE-ProRule" id="PRU01122"/>
    </source>
</evidence>
<dbReference type="InterPro" id="IPR001478">
    <property type="entry name" value="PDZ"/>
</dbReference>
<dbReference type="PROSITE" id="PS50106">
    <property type="entry name" value="PDZ"/>
    <property type="match status" value="1"/>
</dbReference>
<sequence length="353" mass="36379">MTSDPLRITRRTAAALWAAFLGIALAAIIALIPLPYAVLRPGPATNTLGKGSDGKPLVTVVGAPTYPTTGALDFTTVSVSGGPGRRVNAWDLLGAYLSSSAEIYREDQLFAPGTTSEQVKERNAAEMTSSQEEATAVALRSIGKTVTTRYAIASVAEGTPAAAVLKPDDIVLAVDGTTIASLADIQRLVRAHTSGQEVRLTIRRAGKDQDVSARTTTVEGVTALGVRMQPVYDYPFEVTIDAGDVGGPSAGTMFALAVRDILTPGAMTGGKKIAGTGTIDDAGEVGPIGGIRQKIVGAKEAGATYFLAPADNCRDLAGEQIEGITVVRIATFDDAVHAVDEIAAGGSDLPRCG</sequence>
<keyword evidence="2" id="KW-0472">Membrane</keyword>
<dbReference type="InterPro" id="IPR027065">
    <property type="entry name" value="Lon_Prtase"/>
</dbReference>
<feature type="active site" evidence="1">
    <location>
        <position position="294"/>
    </location>
</feature>
<evidence type="ECO:0000256" key="2">
    <source>
        <dbReference type="SAM" id="Phobius"/>
    </source>
</evidence>
<keyword evidence="1" id="KW-0645">Protease</keyword>
<dbReference type="InterPro" id="IPR036034">
    <property type="entry name" value="PDZ_sf"/>
</dbReference>
<reference evidence="5 6" key="1">
    <citation type="journal article" date="2019" name="Int. J. Syst. Evol. Microbiol.">
        <title>The Global Catalogue of Microorganisms (GCM) 10K type strain sequencing project: providing services to taxonomists for standard genome sequencing and annotation.</title>
        <authorList>
            <consortium name="The Broad Institute Genomics Platform"/>
            <consortium name="The Broad Institute Genome Sequencing Center for Infectious Disease"/>
            <person name="Wu L."/>
            <person name="Ma J."/>
        </authorList>
    </citation>
    <scope>NUCLEOTIDE SEQUENCE [LARGE SCALE GENOMIC DNA]</scope>
    <source>
        <strain evidence="5 6">JCM 15591</strain>
    </source>
</reference>
<accession>A0ABN2KRZ5</accession>
<dbReference type="RefSeq" id="WP_344065963.1">
    <property type="nucleotide sequence ID" value="NZ_BAAAPN010000049.1"/>
</dbReference>
<feature type="transmembrane region" description="Helical" evidence="2">
    <location>
        <begin position="12"/>
        <end position="36"/>
    </location>
</feature>
<keyword evidence="1" id="KW-0720">Serine protease</keyword>